<dbReference type="CDD" id="cd05301">
    <property type="entry name" value="GDH"/>
    <property type="match status" value="1"/>
</dbReference>
<dbReference type="GO" id="GO:0009854">
    <property type="term" value="P:oxidative photosynthetic carbon pathway"/>
    <property type="evidence" value="ECO:0007669"/>
    <property type="project" value="UniProtKB-KW"/>
</dbReference>
<comment type="catalytic activity">
    <reaction evidence="7">
        <text>(R)-glycerate + NAD(+) = 3-hydroxypyruvate + NADH + H(+)</text>
        <dbReference type="Rhea" id="RHEA:17905"/>
        <dbReference type="ChEBI" id="CHEBI:15378"/>
        <dbReference type="ChEBI" id="CHEBI:16659"/>
        <dbReference type="ChEBI" id="CHEBI:17180"/>
        <dbReference type="ChEBI" id="CHEBI:57540"/>
        <dbReference type="ChEBI" id="CHEBI:57945"/>
        <dbReference type="EC" id="1.1.1.29"/>
    </reaction>
</comment>
<gene>
    <name evidence="14" type="ORF">VOLCADRAFT_89593</name>
</gene>
<evidence type="ECO:0000256" key="1">
    <source>
        <dbReference type="ARBA" id="ARBA00004275"/>
    </source>
</evidence>
<keyword evidence="3" id="KW-0323">Glycolate pathway</keyword>
<name>D8TS90_VOLCA</name>
<reference evidence="14 15" key="1">
    <citation type="journal article" date="2010" name="Science">
        <title>Genomic analysis of organismal complexity in the multicellular green alga Volvox carteri.</title>
        <authorList>
            <person name="Prochnik S.E."/>
            <person name="Umen J."/>
            <person name="Nedelcu A.M."/>
            <person name="Hallmann A."/>
            <person name="Miller S.M."/>
            <person name="Nishii I."/>
            <person name="Ferris P."/>
            <person name="Kuo A."/>
            <person name="Mitros T."/>
            <person name="Fritz-Laylin L.K."/>
            <person name="Hellsten U."/>
            <person name="Chapman J."/>
            <person name="Simakov O."/>
            <person name="Rensing S.A."/>
            <person name="Terry A."/>
            <person name="Pangilinan J."/>
            <person name="Kapitonov V."/>
            <person name="Jurka J."/>
            <person name="Salamov A."/>
            <person name="Shapiro H."/>
            <person name="Schmutz J."/>
            <person name="Grimwood J."/>
            <person name="Lindquist E."/>
            <person name="Lucas S."/>
            <person name="Grigoriev I.V."/>
            <person name="Schmitt R."/>
            <person name="Kirk D."/>
            <person name="Rokhsar D.S."/>
        </authorList>
    </citation>
    <scope>NUCLEOTIDE SEQUENCE [LARGE SCALE GENOMIC DNA]</scope>
    <source>
        <strain evidence="15">f. Nagariensis / Eve</strain>
    </source>
</reference>
<dbReference type="OrthoDB" id="9991913at2759"/>
<dbReference type="STRING" id="3068.D8TS90"/>
<accession>D8TS90</accession>
<evidence type="ECO:0000313" key="14">
    <source>
        <dbReference type="EMBL" id="EFJ49785.1"/>
    </source>
</evidence>
<dbReference type="PANTHER" id="PTHR10996:SF257">
    <property type="entry name" value="GLYOXYLATE REDUCTASE 1"/>
    <property type="match status" value="1"/>
</dbReference>
<dbReference type="InterPro" id="IPR006139">
    <property type="entry name" value="D-isomer_2_OHA_DH_cat_dom"/>
</dbReference>
<comment type="pathway">
    <text evidence="8">Photosynthesis; photorespiration; 3-phospho-D-glycerate from glycine: step 3/4.</text>
</comment>
<evidence type="ECO:0000259" key="13">
    <source>
        <dbReference type="Pfam" id="PF02826"/>
    </source>
</evidence>
<dbReference type="InterPro" id="IPR050223">
    <property type="entry name" value="D-isomer_2-hydroxyacid_DH"/>
</dbReference>
<evidence type="ECO:0000259" key="12">
    <source>
        <dbReference type="Pfam" id="PF00389"/>
    </source>
</evidence>
<sequence>MPRPARPEKVHYSSCRKEPTQPQSESKIGFAQRAFASTATVNGIPVEVHNESGSKRVVVTKSLPGDRWLQYLVNADCRVEVCKHTDIILSNATIKQLLGTKCDGVIGQLTEDWGAELFEALRQAGGKAYSNYAVGYNNVKVQEATKRGIPVGNTPGVLTETTAELAAALTLAAARRVVEADTFMRGGHYKGWLPSLFVGQLLQNKTVGIIGAGRIGAAYARMMVEGHKMNLVYYDPYPNKQLEEYIRLYGELLRHRGEPPVAARRVETVEEVLQEADVVSLHCNLDDSTRHLINSQRLALMKKDAVLVNAARGPCIDEVALVAHLKANPDFRCGLDVFEDEPAMKPGLADCPNAVIVPHIASASMWTRSGMATLAAANVAGVLSGFPVWNKIDILPFVEKPMASVPQASPSIVNAKELGLKLVADA</sequence>
<dbReference type="GO" id="GO:0005777">
    <property type="term" value="C:peroxisome"/>
    <property type="evidence" value="ECO:0007669"/>
    <property type="project" value="UniProtKB-SubCell"/>
</dbReference>
<feature type="domain" description="D-isomer specific 2-hydroxyacid dehydrogenase NAD-binding" evidence="13">
    <location>
        <begin position="168"/>
        <end position="361"/>
    </location>
</feature>
<dbReference type="EMBL" id="GL378334">
    <property type="protein sequence ID" value="EFJ49785.1"/>
    <property type="molecule type" value="Genomic_DNA"/>
</dbReference>
<dbReference type="InParanoid" id="D8TS90"/>
<dbReference type="FunCoup" id="D8TS90">
    <property type="interactions" value="571"/>
</dbReference>
<feature type="compositionally biased region" description="Basic and acidic residues" evidence="11">
    <location>
        <begin position="1"/>
        <end position="19"/>
    </location>
</feature>
<keyword evidence="5" id="KW-0520">NAD</keyword>
<dbReference type="PANTHER" id="PTHR10996">
    <property type="entry name" value="2-HYDROXYACID DEHYDROGENASE-RELATED"/>
    <property type="match status" value="1"/>
</dbReference>
<evidence type="ECO:0000256" key="4">
    <source>
        <dbReference type="ARBA" id="ARBA00023002"/>
    </source>
</evidence>
<dbReference type="GO" id="GO:0005829">
    <property type="term" value="C:cytosol"/>
    <property type="evidence" value="ECO:0007669"/>
    <property type="project" value="TreeGrafter"/>
</dbReference>
<keyword evidence="15" id="KW-1185">Reference proteome</keyword>
<dbReference type="Pfam" id="PF00389">
    <property type="entry name" value="2-Hacid_dh"/>
    <property type="match status" value="1"/>
</dbReference>
<dbReference type="Gene3D" id="3.40.50.720">
    <property type="entry name" value="NAD(P)-binding Rossmann-like Domain"/>
    <property type="match status" value="2"/>
</dbReference>
<keyword evidence="6" id="KW-0576">Peroxisome</keyword>
<dbReference type="RefSeq" id="XP_002949292.1">
    <property type="nucleotide sequence ID" value="XM_002949246.1"/>
</dbReference>
<evidence type="ECO:0000256" key="8">
    <source>
        <dbReference type="ARBA" id="ARBA00060654"/>
    </source>
</evidence>
<dbReference type="GO" id="GO:0051287">
    <property type="term" value="F:NAD binding"/>
    <property type="evidence" value="ECO:0007669"/>
    <property type="project" value="InterPro"/>
</dbReference>
<dbReference type="InterPro" id="IPR036291">
    <property type="entry name" value="NAD(P)-bd_dom_sf"/>
</dbReference>
<dbReference type="PROSITE" id="PS00065">
    <property type="entry name" value="D_2_HYDROXYACID_DH_1"/>
    <property type="match status" value="1"/>
</dbReference>
<dbReference type="GO" id="GO:0030267">
    <property type="term" value="F:glyoxylate reductase (NADPH) activity"/>
    <property type="evidence" value="ECO:0007669"/>
    <property type="project" value="TreeGrafter"/>
</dbReference>
<comment type="similarity">
    <text evidence="2 10">Belongs to the D-isomer specific 2-hydroxyacid dehydrogenase family.</text>
</comment>
<evidence type="ECO:0000256" key="9">
    <source>
        <dbReference type="ARBA" id="ARBA00066607"/>
    </source>
</evidence>
<dbReference type="AlphaFoldDB" id="D8TS90"/>
<dbReference type="Pfam" id="PF02826">
    <property type="entry name" value="2-Hacid_dh_C"/>
    <property type="match status" value="1"/>
</dbReference>
<dbReference type="eggNOG" id="KOG0069">
    <property type="taxonomic scope" value="Eukaryota"/>
</dbReference>
<evidence type="ECO:0000256" key="6">
    <source>
        <dbReference type="ARBA" id="ARBA00023140"/>
    </source>
</evidence>
<comment type="subcellular location">
    <subcellularLocation>
        <location evidence="1">Peroxisome</location>
    </subcellularLocation>
</comment>
<organism evidence="15">
    <name type="scientific">Volvox carteri f. nagariensis</name>
    <dbReference type="NCBI Taxonomy" id="3068"/>
    <lineage>
        <taxon>Eukaryota</taxon>
        <taxon>Viridiplantae</taxon>
        <taxon>Chlorophyta</taxon>
        <taxon>core chlorophytes</taxon>
        <taxon>Chlorophyceae</taxon>
        <taxon>CS clade</taxon>
        <taxon>Chlamydomonadales</taxon>
        <taxon>Volvocaceae</taxon>
        <taxon>Volvox</taxon>
    </lineage>
</organism>
<feature type="domain" description="D-isomer specific 2-hydroxyacid dehydrogenase catalytic" evidence="12">
    <location>
        <begin position="58"/>
        <end position="387"/>
    </location>
</feature>
<dbReference type="FunFam" id="3.40.50.720:FF:000207">
    <property type="entry name" value="Glycerate dehydrogenase HPR, peroxisomal"/>
    <property type="match status" value="1"/>
</dbReference>
<evidence type="ECO:0000256" key="10">
    <source>
        <dbReference type="RuleBase" id="RU003719"/>
    </source>
</evidence>
<evidence type="ECO:0000256" key="2">
    <source>
        <dbReference type="ARBA" id="ARBA00005854"/>
    </source>
</evidence>
<keyword evidence="4 10" id="KW-0560">Oxidoreductase</keyword>
<dbReference type="GeneID" id="9616111"/>
<proteinExistence type="inferred from homology"/>
<dbReference type="SUPFAM" id="SSF52283">
    <property type="entry name" value="Formate/glycerate dehydrogenase catalytic domain-like"/>
    <property type="match status" value="1"/>
</dbReference>
<evidence type="ECO:0000313" key="15">
    <source>
        <dbReference type="Proteomes" id="UP000001058"/>
    </source>
</evidence>
<dbReference type="Proteomes" id="UP000001058">
    <property type="component" value="Unassembled WGS sequence"/>
</dbReference>
<evidence type="ECO:0000256" key="3">
    <source>
        <dbReference type="ARBA" id="ARBA00022594"/>
    </source>
</evidence>
<evidence type="ECO:0000256" key="5">
    <source>
        <dbReference type="ARBA" id="ARBA00023027"/>
    </source>
</evidence>
<dbReference type="InterPro" id="IPR006140">
    <property type="entry name" value="D-isomer_DH_NAD-bd"/>
</dbReference>
<evidence type="ECO:0000256" key="7">
    <source>
        <dbReference type="ARBA" id="ARBA00052847"/>
    </source>
</evidence>
<dbReference type="InterPro" id="IPR029752">
    <property type="entry name" value="D-isomer_DH_CS1"/>
</dbReference>
<dbReference type="KEGG" id="vcn:VOLCADRAFT_89593"/>
<feature type="region of interest" description="Disordered" evidence="11">
    <location>
        <begin position="1"/>
        <end position="24"/>
    </location>
</feature>
<dbReference type="GO" id="GO:0008465">
    <property type="term" value="F:hydroxypyruvate reductase (NADH) activity"/>
    <property type="evidence" value="ECO:0007669"/>
    <property type="project" value="UniProtKB-EC"/>
</dbReference>
<dbReference type="SUPFAM" id="SSF51735">
    <property type="entry name" value="NAD(P)-binding Rossmann-fold domains"/>
    <property type="match status" value="1"/>
</dbReference>
<dbReference type="EC" id="1.1.1.29" evidence="9"/>
<protein>
    <recommendedName>
        <fullName evidence="9">glycerate dehydrogenase</fullName>
        <ecNumber evidence="9">1.1.1.29</ecNumber>
    </recommendedName>
</protein>
<evidence type="ECO:0000256" key="11">
    <source>
        <dbReference type="SAM" id="MobiDB-lite"/>
    </source>
</evidence>